<dbReference type="Gene3D" id="3.30.2320.10">
    <property type="entry name" value="hypothetical protein PF0899 domain"/>
    <property type="match status" value="1"/>
</dbReference>
<protein>
    <submittedName>
        <fullName evidence="4">Phage major capsid protein, HK97</fullName>
    </submittedName>
</protein>
<dbReference type="HOGENOM" id="CLU_041417_0_0_5"/>
<dbReference type="RefSeq" id="WP_011314809.1">
    <property type="nucleotide sequence ID" value="NC_007406.1"/>
</dbReference>
<keyword evidence="5" id="KW-1185">Reference proteome</keyword>
<proteinExistence type="predicted"/>
<dbReference type="AlphaFoldDB" id="Q3SSD8"/>
<gene>
    <name evidence="4" type="ordered locus">Nwi_1542</name>
</gene>
<evidence type="ECO:0000313" key="4">
    <source>
        <dbReference type="EMBL" id="ABA04803.1"/>
    </source>
</evidence>
<dbReference type="SUPFAM" id="SSF56563">
    <property type="entry name" value="Major capsid protein gp5"/>
    <property type="match status" value="1"/>
</dbReference>
<evidence type="ECO:0000259" key="3">
    <source>
        <dbReference type="Pfam" id="PF05065"/>
    </source>
</evidence>
<accession>Q3SSD8</accession>
<sequence length="419" mass="45705">MTIAMKSRARGLVAARADAGSATAILNELRQTFETFKAEREKEIADLKKGLGDVVQSEKVDRINAEITKLQEQLDQVNSSIAALKVGGAGDDKPLAAERREHARAFNQFFRNGAENGLRDLEVKAALRTDSDPDGGFVVPDQMEAAIDRVLGTVSAMRAISRVMSISSGTYKKLVNQGGAVGGWVGERQARPATATPTLVELAFQAMELYANPAATQTLLDDSRVNIEQWLADEVSITFAEMEGASFIIGDGVGKPRGLLSYDTVADTSYAWGKLGYVVSGVAAAMTDSSHNGADALTDLVYSIKQGYRQNARFLMNRKTQAAIRKFKSKTEELYLWQPSIQAGQPATILGYPVTDDDNMPDATAGGNFPIAFGDFQRGYLIVDRMGVRVLRDPFTNKPYVHFYTTCPSSDNLRLIRHF</sequence>
<dbReference type="Proteomes" id="UP000002531">
    <property type="component" value="Chromosome"/>
</dbReference>
<dbReference type="Pfam" id="PF05065">
    <property type="entry name" value="Phage_capsid"/>
    <property type="match status" value="1"/>
</dbReference>
<dbReference type="NCBIfam" id="TIGR01554">
    <property type="entry name" value="major_cap_HK97"/>
    <property type="match status" value="1"/>
</dbReference>
<dbReference type="eggNOG" id="COG4653">
    <property type="taxonomic scope" value="Bacteria"/>
</dbReference>
<organism evidence="4 5">
    <name type="scientific">Nitrobacter winogradskyi (strain ATCC 25391 / DSM 10237 / CIP 104748 / NCIMB 11846 / Nb-255)</name>
    <dbReference type="NCBI Taxonomy" id="323098"/>
    <lineage>
        <taxon>Bacteria</taxon>
        <taxon>Pseudomonadati</taxon>
        <taxon>Pseudomonadota</taxon>
        <taxon>Alphaproteobacteria</taxon>
        <taxon>Hyphomicrobiales</taxon>
        <taxon>Nitrobacteraceae</taxon>
        <taxon>Nitrobacter</taxon>
    </lineage>
</organism>
<dbReference type="KEGG" id="nwi:Nwi_1542"/>
<name>Q3SSD8_NITWN</name>
<keyword evidence="2" id="KW-0175">Coiled coil</keyword>
<evidence type="ECO:0000313" key="5">
    <source>
        <dbReference type="Proteomes" id="UP000002531"/>
    </source>
</evidence>
<dbReference type="InterPro" id="IPR054612">
    <property type="entry name" value="Phage_capsid-like_C"/>
</dbReference>
<comment type="subcellular location">
    <subcellularLocation>
        <location evidence="1">Virion</location>
    </subcellularLocation>
</comment>
<dbReference type="OrthoDB" id="9786516at2"/>
<evidence type="ECO:0000256" key="2">
    <source>
        <dbReference type="SAM" id="Coils"/>
    </source>
</evidence>
<dbReference type="EMBL" id="CP000115">
    <property type="protein sequence ID" value="ABA04803.1"/>
    <property type="molecule type" value="Genomic_DNA"/>
</dbReference>
<dbReference type="InterPro" id="IPR024455">
    <property type="entry name" value="Phage_capsid"/>
</dbReference>
<reference evidence="4 5" key="1">
    <citation type="journal article" date="2006" name="Appl. Environ. Microbiol.">
        <title>Genome sequence of the chemolithoautotrophic nitrite-oxidizing bacterium Nitrobacter winogradskyi Nb-255.</title>
        <authorList>
            <person name="Starkenburg S.R."/>
            <person name="Chain P.S."/>
            <person name="Sayavedra-Soto L.A."/>
            <person name="Hauser L."/>
            <person name="Land M.L."/>
            <person name="Larimer F.W."/>
            <person name="Malfatti S.A."/>
            <person name="Klotz M.G."/>
            <person name="Bottomley P.J."/>
            <person name="Arp D.J."/>
            <person name="Hickey W.J."/>
        </authorList>
    </citation>
    <scope>NUCLEOTIDE SEQUENCE [LARGE SCALE GENOMIC DNA]</scope>
    <source>
        <strain evidence="5">ATCC 25391 / DSM 10237 / CIP 104748 / NCIMB 11846 / Nb-255</strain>
    </source>
</reference>
<feature type="domain" description="Phage capsid-like C-terminal" evidence="3">
    <location>
        <begin position="135"/>
        <end position="406"/>
    </location>
</feature>
<evidence type="ECO:0000256" key="1">
    <source>
        <dbReference type="ARBA" id="ARBA00004328"/>
    </source>
</evidence>
<dbReference type="STRING" id="323098.Nwi_1542"/>
<feature type="coiled-coil region" evidence="2">
    <location>
        <begin position="26"/>
        <end position="80"/>
    </location>
</feature>